<dbReference type="InterPro" id="IPR012340">
    <property type="entry name" value="NA-bd_OB-fold"/>
</dbReference>
<gene>
    <name evidence="5" type="ORF">CUN49_16155</name>
</gene>
<keyword evidence="2" id="KW-0349">Heme</keyword>
<evidence type="ECO:0000256" key="3">
    <source>
        <dbReference type="ARBA" id="ARBA00022748"/>
    </source>
</evidence>
<dbReference type="SUPFAM" id="SSF82093">
    <property type="entry name" value="Heme chaperone CcmE"/>
    <property type="match status" value="1"/>
</dbReference>
<comment type="caution">
    <text evidence="5">The sequence shown here is derived from an EMBL/GenBank/DDBJ whole genome shotgun (WGS) entry which is preliminary data.</text>
</comment>
<dbReference type="GO" id="GO:0017003">
    <property type="term" value="P:protein-heme linkage"/>
    <property type="evidence" value="ECO:0007669"/>
    <property type="project" value="InterPro"/>
</dbReference>
<feature type="non-terminal residue" evidence="5">
    <location>
        <position position="1"/>
    </location>
</feature>
<evidence type="ECO:0000313" key="5">
    <source>
        <dbReference type="EMBL" id="PJF34340.1"/>
    </source>
</evidence>
<organism evidence="5 6">
    <name type="scientific">Candidatus Thermofonsia Clade 1 bacterium</name>
    <dbReference type="NCBI Taxonomy" id="2364210"/>
    <lineage>
        <taxon>Bacteria</taxon>
        <taxon>Bacillati</taxon>
        <taxon>Chloroflexota</taxon>
        <taxon>Candidatus Thermofontia</taxon>
        <taxon>Candidatus Thermofonsia Clade 1</taxon>
    </lineage>
</organism>
<proteinExistence type="predicted"/>
<evidence type="ECO:0000313" key="6">
    <source>
        <dbReference type="Proteomes" id="UP000229681"/>
    </source>
</evidence>
<dbReference type="InterPro" id="IPR004329">
    <property type="entry name" value="CcmE"/>
</dbReference>
<dbReference type="AlphaFoldDB" id="A0A2M8P9W1"/>
<sequence length="39" mass="4220">DEAQAIMTGKLGTDGVFYADELQLKCPSKYESALPAQTE</sequence>
<dbReference type="Pfam" id="PF03100">
    <property type="entry name" value="CcmE"/>
    <property type="match status" value="1"/>
</dbReference>
<protein>
    <submittedName>
        <fullName evidence="5">Cytochrome c biogenesis protein CcmE</fullName>
    </submittedName>
</protein>
<dbReference type="InterPro" id="IPR036127">
    <property type="entry name" value="CcmE-like_sf"/>
</dbReference>
<evidence type="ECO:0000256" key="1">
    <source>
        <dbReference type="ARBA" id="ARBA00004370"/>
    </source>
</evidence>
<keyword evidence="4" id="KW-0472">Membrane</keyword>
<keyword evidence="3" id="KW-0201">Cytochrome c-type biogenesis</keyword>
<keyword evidence="2" id="KW-0408">Iron</keyword>
<dbReference type="GO" id="GO:0017004">
    <property type="term" value="P:cytochrome complex assembly"/>
    <property type="evidence" value="ECO:0007669"/>
    <property type="project" value="UniProtKB-KW"/>
</dbReference>
<dbReference type="Proteomes" id="UP000229681">
    <property type="component" value="Unassembled WGS sequence"/>
</dbReference>
<comment type="subcellular location">
    <subcellularLocation>
        <location evidence="1">Membrane</location>
    </subcellularLocation>
</comment>
<dbReference type="GO" id="GO:0020037">
    <property type="term" value="F:heme binding"/>
    <property type="evidence" value="ECO:0007669"/>
    <property type="project" value="InterPro"/>
</dbReference>
<reference evidence="5 6" key="1">
    <citation type="submission" date="2017-11" db="EMBL/GenBank/DDBJ databases">
        <title>Evolution of Phototrophy in the Chloroflexi Phylum Driven by Horizontal Gene Transfer.</title>
        <authorList>
            <person name="Ward L.M."/>
            <person name="Hemp J."/>
            <person name="Shih P.M."/>
            <person name="Mcglynn S.E."/>
            <person name="Fischer W."/>
        </authorList>
    </citation>
    <scope>NUCLEOTIDE SEQUENCE [LARGE SCALE GENOMIC DNA]</scope>
    <source>
        <strain evidence="5">JP3_13</strain>
    </source>
</reference>
<evidence type="ECO:0000256" key="2">
    <source>
        <dbReference type="ARBA" id="ARBA00022617"/>
    </source>
</evidence>
<keyword evidence="2" id="KW-0479">Metal-binding</keyword>
<accession>A0A2M8P9W1</accession>
<dbReference type="EMBL" id="PGTM01000457">
    <property type="protein sequence ID" value="PJF34340.1"/>
    <property type="molecule type" value="Genomic_DNA"/>
</dbReference>
<evidence type="ECO:0000256" key="4">
    <source>
        <dbReference type="ARBA" id="ARBA00023136"/>
    </source>
</evidence>
<dbReference type="GO" id="GO:0005886">
    <property type="term" value="C:plasma membrane"/>
    <property type="evidence" value="ECO:0007669"/>
    <property type="project" value="InterPro"/>
</dbReference>
<name>A0A2M8P9W1_9CHLR</name>
<dbReference type="Gene3D" id="2.40.50.140">
    <property type="entry name" value="Nucleic acid-binding proteins"/>
    <property type="match status" value="1"/>
</dbReference>